<name>A0A1M4PLE6_9FIRM</name>
<feature type="transmembrane region" description="Helical" evidence="14">
    <location>
        <begin position="367"/>
        <end position="384"/>
    </location>
</feature>
<dbReference type="InterPro" id="IPR001734">
    <property type="entry name" value="Na/solute_symporter"/>
</dbReference>
<dbReference type="RefSeq" id="WP_109840487.1">
    <property type="nucleotide sequence ID" value="NZ_LT669839.1"/>
</dbReference>
<evidence type="ECO:0000256" key="6">
    <source>
        <dbReference type="ARBA" id="ARBA00022847"/>
    </source>
</evidence>
<comment type="catalytic activity">
    <reaction evidence="12">
        <text>L-proline(in) + Na(+)(in) = L-proline(out) + Na(+)(out)</text>
        <dbReference type="Rhea" id="RHEA:28967"/>
        <dbReference type="ChEBI" id="CHEBI:29101"/>
        <dbReference type="ChEBI" id="CHEBI:60039"/>
    </reaction>
</comment>
<evidence type="ECO:0000256" key="9">
    <source>
        <dbReference type="ARBA" id="ARBA00023065"/>
    </source>
</evidence>
<feature type="transmembrane region" description="Helical" evidence="14">
    <location>
        <begin position="119"/>
        <end position="146"/>
    </location>
</feature>
<keyword evidence="3" id="KW-0813">Transport</keyword>
<feature type="transmembrane region" description="Helical" evidence="14">
    <location>
        <begin position="6"/>
        <end position="24"/>
    </location>
</feature>
<dbReference type="CDD" id="cd10322">
    <property type="entry name" value="SLC5sbd"/>
    <property type="match status" value="1"/>
</dbReference>
<evidence type="ECO:0000256" key="3">
    <source>
        <dbReference type="ARBA" id="ARBA00022448"/>
    </source>
</evidence>
<dbReference type="EMBL" id="LT669839">
    <property type="protein sequence ID" value="SHD76286.1"/>
    <property type="molecule type" value="Genomic_DNA"/>
</dbReference>
<feature type="transmembrane region" description="Helical" evidence="14">
    <location>
        <begin position="272"/>
        <end position="292"/>
    </location>
</feature>
<evidence type="ECO:0000256" key="14">
    <source>
        <dbReference type="SAM" id="Phobius"/>
    </source>
</evidence>
<dbReference type="Gene3D" id="1.20.1730.10">
    <property type="entry name" value="Sodium/glucose cotransporter"/>
    <property type="match status" value="1"/>
</dbReference>
<feature type="transmembrane region" description="Helical" evidence="14">
    <location>
        <begin position="184"/>
        <end position="202"/>
    </location>
</feature>
<keyword evidence="16" id="KW-1185">Reference proteome</keyword>
<evidence type="ECO:0000256" key="8">
    <source>
        <dbReference type="ARBA" id="ARBA00023053"/>
    </source>
</evidence>
<keyword evidence="5 14" id="KW-0812">Transmembrane</keyword>
<dbReference type="GO" id="GO:0006814">
    <property type="term" value="P:sodium ion transport"/>
    <property type="evidence" value="ECO:0007669"/>
    <property type="project" value="UniProtKB-KW"/>
</dbReference>
<evidence type="ECO:0000256" key="11">
    <source>
        <dbReference type="ARBA" id="ARBA00023201"/>
    </source>
</evidence>
<dbReference type="Proteomes" id="UP000245423">
    <property type="component" value="Chromosome 1"/>
</dbReference>
<keyword evidence="10 14" id="KW-0472">Membrane</keyword>
<dbReference type="OrthoDB" id="9810181at2"/>
<feature type="transmembrane region" description="Helical" evidence="14">
    <location>
        <begin position="239"/>
        <end position="260"/>
    </location>
</feature>
<dbReference type="InterPro" id="IPR038377">
    <property type="entry name" value="Na/Glc_symporter_sf"/>
</dbReference>
<evidence type="ECO:0000256" key="1">
    <source>
        <dbReference type="ARBA" id="ARBA00004651"/>
    </source>
</evidence>
<dbReference type="InterPro" id="IPR050277">
    <property type="entry name" value="Sodium:Solute_Symporter"/>
</dbReference>
<evidence type="ECO:0000256" key="4">
    <source>
        <dbReference type="ARBA" id="ARBA00022475"/>
    </source>
</evidence>
<protein>
    <submittedName>
        <fullName evidence="15">Pantothenate permease</fullName>
    </submittedName>
</protein>
<sequence length="390" mass="43334">MNVGIVILLLYTIGLLGIAYYASLQDKKSISHFATADSSLGVFVLTLTFSATYHSAYAFMGAAGFVYQHGIGWWVNGIWTVFPGVLFWILGRRFWFLGRKYGYISMAQYISDVYQDDRIGFLVTIITLIFTLPYVAMQAIGSGYIFEVISDGKLSYEFGTILFFVIMIVLVWMGGMKGIAITDAAQGVFMWIGMVIGSYMVIKNNFPSITNAYTEAFKVIPEHFTLPGPNGVVTSADWISRWVVITIGMMMFPHITLRFFSGRSLKVLKWSSVFSSIYLTSIYVFTPAIGFIGNILFPNIAAPDTIFPEMLMAYTPIVFAALVISGALAASMSTGDSQLHAVSSMVSTDIYKKHINREADEYKQYRVAKLFTVILGIISIIIALQKDVSI</sequence>
<proteinExistence type="inferred from homology"/>
<evidence type="ECO:0000256" key="7">
    <source>
        <dbReference type="ARBA" id="ARBA00022989"/>
    </source>
</evidence>
<evidence type="ECO:0000256" key="2">
    <source>
        <dbReference type="ARBA" id="ARBA00006434"/>
    </source>
</evidence>
<dbReference type="Pfam" id="PF00474">
    <property type="entry name" value="SSF"/>
    <property type="match status" value="1"/>
</dbReference>
<comment type="similarity">
    <text evidence="2 13">Belongs to the sodium:solute symporter (SSF) (TC 2.A.21) family.</text>
</comment>
<dbReference type="AlphaFoldDB" id="A0A1M4PLE6"/>
<dbReference type="PROSITE" id="PS50283">
    <property type="entry name" value="NA_SOLUT_SYMP_3"/>
    <property type="match status" value="1"/>
</dbReference>
<keyword evidence="6" id="KW-0769">Symport</keyword>
<organism evidence="15 16">
    <name type="scientific">[Clostridium] ultunense Esp</name>
    <dbReference type="NCBI Taxonomy" id="1288971"/>
    <lineage>
        <taxon>Bacteria</taxon>
        <taxon>Bacillati</taxon>
        <taxon>Bacillota</taxon>
        <taxon>Tissierellia</taxon>
        <taxon>Tissierellales</taxon>
        <taxon>Tepidimicrobiaceae</taxon>
        <taxon>Schnuerera</taxon>
    </lineage>
</organism>
<keyword evidence="8" id="KW-0915">Sodium</keyword>
<gene>
    <name evidence="15" type="ORF">CUESP1_0910</name>
</gene>
<feature type="transmembrane region" description="Helical" evidence="14">
    <location>
        <begin position="36"/>
        <end position="59"/>
    </location>
</feature>
<evidence type="ECO:0000256" key="12">
    <source>
        <dbReference type="ARBA" id="ARBA00033708"/>
    </source>
</evidence>
<feature type="transmembrane region" description="Helical" evidence="14">
    <location>
        <begin position="158"/>
        <end position="175"/>
    </location>
</feature>
<accession>A0A1M4PLE6</accession>
<evidence type="ECO:0000256" key="13">
    <source>
        <dbReference type="RuleBase" id="RU362091"/>
    </source>
</evidence>
<keyword evidence="9" id="KW-0406">Ion transport</keyword>
<keyword evidence="11" id="KW-0739">Sodium transport</keyword>
<dbReference type="PANTHER" id="PTHR48086:SF3">
    <property type="entry name" value="SODIUM_PROLINE SYMPORTER"/>
    <property type="match status" value="1"/>
</dbReference>
<feature type="transmembrane region" description="Helical" evidence="14">
    <location>
        <begin position="312"/>
        <end position="330"/>
    </location>
</feature>
<evidence type="ECO:0000313" key="15">
    <source>
        <dbReference type="EMBL" id="SHD76286.1"/>
    </source>
</evidence>
<evidence type="ECO:0000256" key="5">
    <source>
        <dbReference type="ARBA" id="ARBA00022692"/>
    </source>
</evidence>
<dbReference type="GO" id="GO:0015293">
    <property type="term" value="F:symporter activity"/>
    <property type="evidence" value="ECO:0007669"/>
    <property type="project" value="UniProtKB-KW"/>
</dbReference>
<reference evidence="15 16" key="1">
    <citation type="submission" date="2016-11" db="EMBL/GenBank/DDBJ databases">
        <authorList>
            <person name="Manzoor S."/>
        </authorList>
    </citation>
    <scope>NUCLEOTIDE SEQUENCE [LARGE SCALE GENOMIC DNA]</scope>
    <source>
        <strain evidence="15">Clostridium ultunense strain Esp</strain>
    </source>
</reference>
<evidence type="ECO:0000256" key="10">
    <source>
        <dbReference type="ARBA" id="ARBA00023136"/>
    </source>
</evidence>
<comment type="subcellular location">
    <subcellularLocation>
        <location evidence="1">Cell membrane</location>
        <topology evidence="1">Multi-pass membrane protein</topology>
    </subcellularLocation>
</comment>
<evidence type="ECO:0000313" key="16">
    <source>
        <dbReference type="Proteomes" id="UP000245423"/>
    </source>
</evidence>
<keyword evidence="7 14" id="KW-1133">Transmembrane helix</keyword>
<keyword evidence="4" id="KW-1003">Cell membrane</keyword>
<feature type="transmembrane region" description="Helical" evidence="14">
    <location>
        <begin position="71"/>
        <end position="90"/>
    </location>
</feature>
<dbReference type="PANTHER" id="PTHR48086">
    <property type="entry name" value="SODIUM/PROLINE SYMPORTER-RELATED"/>
    <property type="match status" value="1"/>
</dbReference>
<dbReference type="GO" id="GO:0005886">
    <property type="term" value="C:plasma membrane"/>
    <property type="evidence" value="ECO:0007669"/>
    <property type="project" value="UniProtKB-SubCell"/>
</dbReference>